<dbReference type="Pfam" id="PF13205">
    <property type="entry name" value="Big_5"/>
    <property type="match status" value="1"/>
</dbReference>
<proteinExistence type="predicted"/>
<protein>
    <recommendedName>
        <fullName evidence="6">Beta-glucosidase</fullName>
    </recommendedName>
</protein>
<evidence type="ECO:0000313" key="5">
    <source>
        <dbReference type="Proteomes" id="UP001156666"/>
    </source>
</evidence>
<evidence type="ECO:0008006" key="6">
    <source>
        <dbReference type="Google" id="ProtNLM"/>
    </source>
</evidence>
<dbReference type="Proteomes" id="UP001156666">
    <property type="component" value="Unassembled WGS sequence"/>
</dbReference>
<dbReference type="EMBL" id="BSOH01000015">
    <property type="protein sequence ID" value="GLR18074.1"/>
    <property type="molecule type" value="Genomic_DNA"/>
</dbReference>
<evidence type="ECO:0000313" key="4">
    <source>
        <dbReference type="EMBL" id="GLR18074.1"/>
    </source>
</evidence>
<accession>A0AA37WFZ4</accession>
<reference evidence="4" key="2">
    <citation type="submission" date="2023-01" db="EMBL/GenBank/DDBJ databases">
        <title>Draft genome sequence of Portibacter lacus strain NBRC 108769.</title>
        <authorList>
            <person name="Sun Q."/>
            <person name="Mori K."/>
        </authorList>
    </citation>
    <scope>NUCLEOTIDE SEQUENCE</scope>
    <source>
        <strain evidence="4">NBRC 108769</strain>
    </source>
</reference>
<comment type="caution">
    <text evidence="4">The sequence shown here is derived from an EMBL/GenBank/DDBJ whole genome shotgun (WGS) entry which is preliminary data.</text>
</comment>
<keyword evidence="5" id="KW-1185">Reference proteome</keyword>
<dbReference type="RefSeq" id="WP_235294496.1">
    <property type="nucleotide sequence ID" value="NZ_BSOH01000015.1"/>
</dbReference>
<dbReference type="Gene3D" id="1.50.10.140">
    <property type="match status" value="1"/>
</dbReference>
<name>A0AA37WFZ4_9BACT</name>
<evidence type="ECO:0000259" key="2">
    <source>
        <dbReference type="Pfam" id="PF10091"/>
    </source>
</evidence>
<reference evidence="4" key="1">
    <citation type="journal article" date="2014" name="Int. J. Syst. Evol. Microbiol.">
        <title>Complete genome sequence of Corynebacterium casei LMG S-19264T (=DSM 44701T), isolated from a smear-ripened cheese.</title>
        <authorList>
            <consortium name="US DOE Joint Genome Institute (JGI-PGF)"/>
            <person name="Walter F."/>
            <person name="Albersmeier A."/>
            <person name="Kalinowski J."/>
            <person name="Ruckert C."/>
        </authorList>
    </citation>
    <scope>NUCLEOTIDE SEQUENCE</scope>
    <source>
        <strain evidence="4">NBRC 108769</strain>
    </source>
</reference>
<feature type="domain" description="Glycoamylase-like" evidence="2">
    <location>
        <begin position="415"/>
        <end position="627"/>
    </location>
</feature>
<sequence length="641" mass="71650">MRYFLIAFLFTFLACTDNPIVTDPGSFQLNTAKKGNVSLLGSNPEVPLEGDIILTFSTAIDPNTNNEISIPGNDNLTFENLDKNTIISIKTAEPFIAGETYQLVIGDGLMGANGEKFPGLSLSFKIVKPPLDLISVSQGGKELNAKKRNLDIPLRPTFQITLSEDIDVSVLNEEVLLVGKKNYGISVSKTSEANYELTTTEALADFSKSNLLFPSSIGSDFETVSFELFTELDSTPKFPIISDEELLTKVQEQTFKYFWDFGHPISGLARERNTSGDIVTSGGSGFGLMAIIVGVERGFISRTEAVERWQKIMDFLENADRFHGVWPHWINGVSGKVQPFSTKDNGGDLVETAFLVQGMLTVRQYLNPNDPTEVALAEQITELWEGVEWNWYNKDDGKLLFWHWSPQYNWEMNLPIRGHNETHIVYTLAAASPTYPIDKETYINGYTRNGSFTNGGTYYGIDLPTGFGSGGPLFFAHYSYIGMDPRNLQDEYVNYWDQNVAHTQINRAYCMDNPNNFVGYSKDCWGLTASDNNEGYSAHSPNNDLGVITPTAAISSIPYTPEESLDAMRLFYYQLGDRLWGEYGFYDAFNPTADWYASSYLAIDQGPIICMIENYRTGLLWDLYMSAPEVKAGLDLLGFTY</sequence>
<dbReference type="Pfam" id="PF10091">
    <property type="entry name" value="Glycoamylase"/>
    <property type="match status" value="1"/>
</dbReference>
<keyword evidence="1" id="KW-0732">Signal</keyword>
<dbReference type="PROSITE" id="PS51257">
    <property type="entry name" value="PROKAR_LIPOPROTEIN"/>
    <property type="match status" value="1"/>
</dbReference>
<dbReference type="InterPro" id="IPR019282">
    <property type="entry name" value="Glycoamylase-like_cons_dom"/>
</dbReference>
<gene>
    <name evidence="4" type="ORF">GCM10007940_26890</name>
</gene>
<evidence type="ECO:0000259" key="3">
    <source>
        <dbReference type="Pfam" id="PF13205"/>
    </source>
</evidence>
<organism evidence="4 5">
    <name type="scientific">Portibacter lacus</name>
    <dbReference type="NCBI Taxonomy" id="1099794"/>
    <lineage>
        <taxon>Bacteria</taxon>
        <taxon>Pseudomonadati</taxon>
        <taxon>Bacteroidota</taxon>
        <taxon>Saprospiria</taxon>
        <taxon>Saprospirales</taxon>
        <taxon>Haliscomenobacteraceae</taxon>
        <taxon>Portibacter</taxon>
    </lineage>
</organism>
<dbReference type="AlphaFoldDB" id="A0AA37WFZ4"/>
<evidence type="ECO:0000256" key="1">
    <source>
        <dbReference type="ARBA" id="ARBA00022729"/>
    </source>
</evidence>
<feature type="domain" description="SbsA Ig-like" evidence="3">
    <location>
        <begin position="45"/>
        <end position="124"/>
    </location>
</feature>
<dbReference type="InterPro" id="IPR032812">
    <property type="entry name" value="SbsA_Ig"/>
</dbReference>